<sequence>MADVHDKKTRSRNMAAIKGKNTKPEVWLRKELFKRGFRYRLHRKDLPGKPDIVLPKYRAVIFVHGCFWHGHLGCPLFRIPSTRSEFWKEKISSNRHRDSRNVARLHELGWRVLELWECSIKGKLRLDEHTLIQYASEWIRGSDAEAEISGLDSSKSIIKKCR</sequence>
<keyword evidence="3 6" id="KW-0227">DNA damage</keyword>
<dbReference type="SUPFAM" id="SSF52980">
    <property type="entry name" value="Restriction endonuclease-like"/>
    <property type="match status" value="1"/>
</dbReference>
<name>A0ABT7HEM5_9GAMM</name>
<evidence type="ECO:0000256" key="4">
    <source>
        <dbReference type="ARBA" id="ARBA00022801"/>
    </source>
</evidence>
<dbReference type="InterPro" id="IPR011335">
    <property type="entry name" value="Restrct_endonuc-II-like"/>
</dbReference>
<comment type="caution">
    <text evidence="7">The sequence shown here is derived from an EMBL/GenBank/DDBJ whole genome shotgun (WGS) entry which is preliminary data.</text>
</comment>
<dbReference type="Proteomes" id="UP001223547">
    <property type="component" value="Unassembled WGS sequence"/>
</dbReference>
<dbReference type="Gene3D" id="3.40.960.10">
    <property type="entry name" value="VSR Endonuclease"/>
    <property type="match status" value="1"/>
</dbReference>
<evidence type="ECO:0000313" key="8">
    <source>
        <dbReference type="Proteomes" id="UP001223547"/>
    </source>
</evidence>
<dbReference type="EMBL" id="JASSQD010000001">
    <property type="protein sequence ID" value="MDK9558021.1"/>
    <property type="molecule type" value="Genomic_DNA"/>
</dbReference>
<comment type="function">
    <text evidence="6">May nick specific sequences that contain T:G mispairs resulting from m5C-deamination.</text>
</comment>
<dbReference type="GO" id="GO:0004519">
    <property type="term" value="F:endonuclease activity"/>
    <property type="evidence" value="ECO:0007669"/>
    <property type="project" value="UniProtKB-KW"/>
</dbReference>
<dbReference type="PIRSF" id="PIRSF018267">
    <property type="entry name" value="VSR_endonuc"/>
    <property type="match status" value="1"/>
</dbReference>
<dbReference type="Pfam" id="PF03852">
    <property type="entry name" value="Vsr"/>
    <property type="match status" value="1"/>
</dbReference>
<keyword evidence="5 6" id="KW-0234">DNA repair</keyword>
<protein>
    <recommendedName>
        <fullName evidence="6">Very short patch repair endonuclease</fullName>
        <ecNumber evidence="6">3.1.-.-</ecNumber>
    </recommendedName>
</protein>
<keyword evidence="1 6" id="KW-0540">Nuclease</keyword>
<gene>
    <name evidence="7" type="primary">vsr</name>
    <name evidence="7" type="ORF">QQF73_10335</name>
</gene>
<dbReference type="CDD" id="cd00221">
    <property type="entry name" value="Vsr"/>
    <property type="match status" value="1"/>
</dbReference>
<accession>A0ABT7HEM5</accession>
<comment type="similarity">
    <text evidence="6">Belongs to the vsr family.</text>
</comment>
<organism evidence="7 8">
    <name type="scientific">Marinobacter albus</name>
    <dbReference type="NCBI Taxonomy" id="3030833"/>
    <lineage>
        <taxon>Bacteria</taxon>
        <taxon>Pseudomonadati</taxon>
        <taxon>Pseudomonadota</taxon>
        <taxon>Gammaproteobacteria</taxon>
        <taxon>Pseudomonadales</taxon>
        <taxon>Marinobacteraceae</taxon>
        <taxon>Marinobacter</taxon>
    </lineage>
</organism>
<dbReference type="InterPro" id="IPR004603">
    <property type="entry name" value="DNA_mismatch_endonuc_vsr"/>
</dbReference>
<proteinExistence type="inferred from homology"/>
<evidence type="ECO:0000256" key="2">
    <source>
        <dbReference type="ARBA" id="ARBA00022759"/>
    </source>
</evidence>
<dbReference type="NCBIfam" id="TIGR00632">
    <property type="entry name" value="vsr"/>
    <property type="match status" value="1"/>
</dbReference>
<keyword evidence="4 6" id="KW-0378">Hydrolase</keyword>
<keyword evidence="8" id="KW-1185">Reference proteome</keyword>
<evidence type="ECO:0000256" key="3">
    <source>
        <dbReference type="ARBA" id="ARBA00022763"/>
    </source>
</evidence>
<keyword evidence="2 6" id="KW-0255">Endonuclease</keyword>
<evidence type="ECO:0000256" key="1">
    <source>
        <dbReference type="ARBA" id="ARBA00022722"/>
    </source>
</evidence>
<dbReference type="EC" id="3.1.-.-" evidence="6"/>
<evidence type="ECO:0000256" key="6">
    <source>
        <dbReference type="PIRNR" id="PIRNR018267"/>
    </source>
</evidence>
<evidence type="ECO:0000256" key="5">
    <source>
        <dbReference type="ARBA" id="ARBA00023204"/>
    </source>
</evidence>
<evidence type="ECO:0000313" key="7">
    <source>
        <dbReference type="EMBL" id="MDK9558021.1"/>
    </source>
</evidence>
<reference evidence="7 8" key="1">
    <citation type="submission" date="2023-05" db="EMBL/GenBank/DDBJ databases">
        <title>Marinobacter albus sp. nov., a marine bacterium isolated from sand in a coastal intertidal zone of huludao.</title>
        <authorList>
            <person name="Deng T."/>
        </authorList>
    </citation>
    <scope>NUCLEOTIDE SEQUENCE [LARGE SCALE GENOMIC DNA]</scope>
    <source>
        <strain evidence="7 8">M216</strain>
    </source>
</reference>